<dbReference type="GO" id="GO:0046983">
    <property type="term" value="F:protein dimerization activity"/>
    <property type="evidence" value="ECO:0007669"/>
    <property type="project" value="InterPro"/>
</dbReference>
<dbReference type="OrthoDB" id="2972613at2"/>
<reference evidence="1 2" key="1">
    <citation type="submission" date="2016-10" db="EMBL/GenBank/DDBJ databases">
        <authorList>
            <person name="de Groot N.N."/>
        </authorList>
    </citation>
    <scope>NUCLEOTIDE SEQUENCE [LARGE SCALE GENOMIC DNA]</scope>
    <source>
        <strain evidence="2">P4B,CCM 7963,CECT 7998,DSM 25260,IBRC-M 10614,KCTC 13821</strain>
    </source>
</reference>
<accession>A0A1G8QZ99</accession>
<dbReference type="EMBL" id="FNDU01000023">
    <property type="protein sequence ID" value="SDJ09490.1"/>
    <property type="molecule type" value="Genomic_DNA"/>
</dbReference>
<protein>
    <submittedName>
        <fullName evidence="1">Spo0E like sporulation regulatory protein</fullName>
    </submittedName>
</protein>
<dbReference type="InterPro" id="IPR037208">
    <property type="entry name" value="Spo0E-like_sf"/>
</dbReference>
<dbReference type="Gene3D" id="4.10.280.10">
    <property type="entry name" value="Helix-loop-helix DNA-binding domain"/>
    <property type="match status" value="1"/>
</dbReference>
<keyword evidence="2" id="KW-1185">Reference proteome</keyword>
<dbReference type="InterPro" id="IPR036638">
    <property type="entry name" value="HLH_DNA-bd_sf"/>
</dbReference>
<evidence type="ECO:0000313" key="1">
    <source>
        <dbReference type="EMBL" id="SDJ09490.1"/>
    </source>
</evidence>
<dbReference type="GO" id="GO:0043937">
    <property type="term" value="P:regulation of sporulation"/>
    <property type="evidence" value="ECO:0007669"/>
    <property type="project" value="InterPro"/>
</dbReference>
<dbReference type="InterPro" id="IPR018540">
    <property type="entry name" value="Spo0E-like"/>
</dbReference>
<name>A0A1G8QZ99_9BACI</name>
<evidence type="ECO:0000313" key="2">
    <source>
        <dbReference type="Proteomes" id="UP000199017"/>
    </source>
</evidence>
<proteinExistence type="predicted"/>
<dbReference type="Pfam" id="PF09388">
    <property type="entry name" value="SpoOE-like"/>
    <property type="match status" value="1"/>
</dbReference>
<dbReference type="AlphaFoldDB" id="A0A1G8QZ99"/>
<dbReference type="Proteomes" id="UP000199017">
    <property type="component" value="Unassembled WGS sequence"/>
</dbReference>
<dbReference type="RefSeq" id="WP_102776566.1">
    <property type="nucleotide sequence ID" value="NZ_FNDU01000023.1"/>
</dbReference>
<dbReference type="SUPFAM" id="SSF140500">
    <property type="entry name" value="BAS1536-like"/>
    <property type="match status" value="1"/>
</dbReference>
<sequence length="55" mass="6377">MSEQSLLHEIETKREKLNSIAWNKPLFSDEVVRLSKELDQLLNKYDSTLSATKAQ</sequence>
<gene>
    <name evidence="1" type="ORF">SAMN05216352_1239</name>
</gene>
<organism evidence="1 2">
    <name type="scientific">Alteribacillus bidgolensis</name>
    <dbReference type="NCBI Taxonomy" id="930129"/>
    <lineage>
        <taxon>Bacteria</taxon>
        <taxon>Bacillati</taxon>
        <taxon>Bacillota</taxon>
        <taxon>Bacilli</taxon>
        <taxon>Bacillales</taxon>
        <taxon>Bacillaceae</taxon>
        <taxon>Alteribacillus</taxon>
    </lineage>
</organism>